<reference evidence="3" key="1">
    <citation type="submission" date="2016-11" db="EMBL/GenBank/DDBJ databases">
        <authorList>
            <person name="Varghese N."/>
            <person name="Submissions S."/>
        </authorList>
    </citation>
    <scope>NUCLEOTIDE SEQUENCE [LARGE SCALE GENOMIC DNA]</scope>
    <source>
        <strain evidence="3">DSM 22212</strain>
    </source>
</reference>
<feature type="domain" description="Sulfotransferase" evidence="1">
    <location>
        <begin position="75"/>
        <end position="173"/>
    </location>
</feature>
<evidence type="ECO:0000313" key="3">
    <source>
        <dbReference type="Proteomes" id="UP000185812"/>
    </source>
</evidence>
<sequence>MRTKIQAIFFLRHKCASMWLSAIAERACAMLGIPYVYFYKSTRWGWNFADFYQKTDHPVLGCANPEIDEVRQLQNFRGVHVVRDPRDLIVSAYFSHRYSHWFKPGTEEYAHQERLRRVPKEEGIRLEIEFSERYLRPIADWDFSMPHVLELKFEEVTARPYESILQIFAFLGLLDEDDWTWWRQLIDTPRFVWNRVARRWGGWGRWPRRTIPAEKLLGIVYELQFERLARRSRGQEDPKSHYRKGQPGDWRNHFTEEHVALFKERYPGLLVKLGYEPDDNWSLTARAVPSECTG</sequence>
<organism evidence="2 3">
    <name type="scientific">Rhodothermus profundi</name>
    <dbReference type="NCBI Taxonomy" id="633813"/>
    <lineage>
        <taxon>Bacteria</taxon>
        <taxon>Pseudomonadati</taxon>
        <taxon>Rhodothermota</taxon>
        <taxon>Rhodothermia</taxon>
        <taxon>Rhodothermales</taxon>
        <taxon>Rhodothermaceae</taxon>
        <taxon>Rhodothermus</taxon>
    </lineage>
</organism>
<dbReference type="Proteomes" id="UP000185812">
    <property type="component" value="Unassembled WGS sequence"/>
</dbReference>
<dbReference type="InterPro" id="IPR027417">
    <property type="entry name" value="P-loop_NTPase"/>
</dbReference>
<dbReference type="Gene3D" id="3.40.50.300">
    <property type="entry name" value="P-loop containing nucleotide triphosphate hydrolases"/>
    <property type="match status" value="1"/>
</dbReference>
<dbReference type="GO" id="GO:0008146">
    <property type="term" value="F:sulfotransferase activity"/>
    <property type="evidence" value="ECO:0007669"/>
    <property type="project" value="InterPro"/>
</dbReference>
<gene>
    <name evidence="2" type="ORF">SAMN04488087_2611</name>
</gene>
<name>A0A1M6XI81_9BACT</name>
<dbReference type="STRING" id="633813.SAMN04488087_2611"/>
<evidence type="ECO:0000313" key="2">
    <source>
        <dbReference type="EMBL" id="SHL05651.1"/>
    </source>
</evidence>
<dbReference type="InterPro" id="IPR000863">
    <property type="entry name" value="Sulfotransferase_dom"/>
</dbReference>
<dbReference type="Pfam" id="PF00685">
    <property type="entry name" value="Sulfotransfer_1"/>
    <property type="match status" value="1"/>
</dbReference>
<dbReference type="OrthoDB" id="1437579at2"/>
<proteinExistence type="predicted"/>
<evidence type="ECO:0000259" key="1">
    <source>
        <dbReference type="Pfam" id="PF00685"/>
    </source>
</evidence>
<dbReference type="AlphaFoldDB" id="A0A1M6XI81"/>
<dbReference type="SUPFAM" id="SSF52540">
    <property type="entry name" value="P-loop containing nucleoside triphosphate hydrolases"/>
    <property type="match status" value="1"/>
</dbReference>
<keyword evidence="2" id="KW-0808">Transferase</keyword>
<keyword evidence="3" id="KW-1185">Reference proteome</keyword>
<accession>A0A1M6XI81</accession>
<dbReference type="RefSeq" id="WP_072716413.1">
    <property type="nucleotide sequence ID" value="NZ_FRAU01000011.1"/>
</dbReference>
<protein>
    <submittedName>
        <fullName evidence="2">Sulfotransferase domain-containing protein</fullName>
    </submittedName>
</protein>
<dbReference type="EMBL" id="FRAU01000011">
    <property type="protein sequence ID" value="SHL05651.1"/>
    <property type="molecule type" value="Genomic_DNA"/>
</dbReference>